<comment type="caution">
    <text evidence="3">The sequence shown here is derived from an EMBL/GenBank/DDBJ whole genome shotgun (WGS) entry which is preliminary data.</text>
</comment>
<gene>
    <name evidence="3" type="ORF">FEI13_03965</name>
</gene>
<dbReference type="InterPro" id="IPR025295">
    <property type="entry name" value="eCIS_core_dom"/>
</dbReference>
<organism evidence="3 4">
    <name type="scientific">Halomonas urmiana</name>
    <dbReference type="NCBI Taxonomy" id="490901"/>
    <lineage>
        <taxon>Bacteria</taxon>
        <taxon>Pseudomonadati</taxon>
        <taxon>Pseudomonadota</taxon>
        <taxon>Gammaproteobacteria</taxon>
        <taxon>Oceanospirillales</taxon>
        <taxon>Halomonadaceae</taxon>
        <taxon>Halomonas</taxon>
    </lineage>
</organism>
<dbReference type="EMBL" id="VBUI01000004">
    <property type="protein sequence ID" value="TLF52898.1"/>
    <property type="molecule type" value="Genomic_DNA"/>
</dbReference>
<proteinExistence type="predicted"/>
<accession>A0A5R8MLA5</accession>
<evidence type="ECO:0000313" key="4">
    <source>
        <dbReference type="Proteomes" id="UP000306973"/>
    </source>
</evidence>
<feature type="compositionally biased region" description="Low complexity" evidence="1">
    <location>
        <begin position="131"/>
        <end position="141"/>
    </location>
</feature>
<dbReference type="OrthoDB" id="6174656at2"/>
<dbReference type="AlphaFoldDB" id="A0A5R8MLA5"/>
<sequence length="444" mass="47571">MVEGATDVSHPGAVSPVKLSREASPGADAAAADTGLVGQALRGPSQALPPVERAYFEQGLGHDFSRVRVHTDALAAASARSVQAKAYTVGRDLVFGAGHYAPQHREGRRLLAHELTHVAQQSPDLRRAPEDSPAAASAPDPLCDDFDFERARREVVAQTAHFLSADDMLPLIRALKPIRRCASDAQKTLVRQALDIAISSTKADEAWQAAGTPFGGYTGFYPGYASDVKTHLGKLGASESLPSATFKLSGEGTKHKSRAKAAANRDVADLERTDIVYFRGHQFAQYKAPGLFSNGGETRGFDLRYVEKIGGFTNVKLLISTSCATLCKEAVEVFRSLFPNAVILGYRKSAPLEGGAVRSELTAKLNALNRPLLLDQPLDMSAIISTWQSIVETKHKGHTAPQPGYCEGGTVKYWDGAAWQTIGAADAANSCKVKGDFRGQYPEP</sequence>
<evidence type="ECO:0000259" key="2">
    <source>
        <dbReference type="Pfam" id="PF13699"/>
    </source>
</evidence>
<keyword evidence="4" id="KW-1185">Reference proteome</keyword>
<evidence type="ECO:0000256" key="1">
    <source>
        <dbReference type="SAM" id="MobiDB-lite"/>
    </source>
</evidence>
<protein>
    <submittedName>
        <fullName evidence="3">DUF4157 domain-containing protein</fullName>
    </submittedName>
</protein>
<feature type="region of interest" description="Disordered" evidence="1">
    <location>
        <begin position="120"/>
        <end position="141"/>
    </location>
</feature>
<dbReference type="Pfam" id="PF13699">
    <property type="entry name" value="eCIS_core"/>
    <property type="match status" value="1"/>
</dbReference>
<reference evidence="3 4" key="1">
    <citation type="journal article" date="2007" name="Int. J. Syst. Evol. Microbiol.">
        <title>Halomonas saccharevitans sp. nov., Halomonas arcis sp. nov. and Halomonas subterranea sp. nov., halophilic bacteria isolated from hypersaline environments of China.</title>
        <authorList>
            <person name="Xu X.W."/>
            <person name="Wu Y.H."/>
            <person name="Zhou Z."/>
            <person name="Wang C.S."/>
            <person name="Zhou Y.G."/>
            <person name="Zhang H.B."/>
            <person name="Wang Y."/>
            <person name="Wu M."/>
        </authorList>
    </citation>
    <scope>NUCLEOTIDE SEQUENCE [LARGE SCALE GENOMIC DNA]</scope>
    <source>
        <strain evidence="3 4">TBZ3</strain>
    </source>
</reference>
<feature type="domain" description="eCIS core" evidence="2">
    <location>
        <begin position="48"/>
        <end position="122"/>
    </location>
</feature>
<evidence type="ECO:0000313" key="3">
    <source>
        <dbReference type="EMBL" id="TLF52898.1"/>
    </source>
</evidence>
<dbReference type="Proteomes" id="UP000306973">
    <property type="component" value="Unassembled WGS sequence"/>
</dbReference>
<name>A0A5R8MLA5_9GAMM</name>
<feature type="region of interest" description="Disordered" evidence="1">
    <location>
        <begin position="1"/>
        <end position="26"/>
    </location>
</feature>